<organism evidence="1 2">
    <name type="scientific">Vreelandella populi</name>
    <dbReference type="NCBI Taxonomy" id="2498858"/>
    <lineage>
        <taxon>Bacteria</taxon>
        <taxon>Pseudomonadati</taxon>
        <taxon>Pseudomonadota</taxon>
        <taxon>Gammaproteobacteria</taxon>
        <taxon>Oceanospirillales</taxon>
        <taxon>Halomonadaceae</taxon>
        <taxon>Vreelandella</taxon>
    </lineage>
</organism>
<reference evidence="1 2" key="1">
    <citation type="submission" date="2018-12" db="EMBL/GenBank/DDBJ databases">
        <title>three novel Halomonas strain isolated from plants.</title>
        <authorList>
            <person name="Sun C."/>
        </authorList>
    </citation>
    <scope>NUCLEOTIDE SEQUENCE [LARGE SCALE GENOMIC DNA]</scope>
    <source>
        <strain evidence="1 2">RC</strain>
    </source>
</reference>
<gene>
    <name evidence="1" type="ORF">ELY37_03900</name>
</gene>
<name>A0A433LGJ3_9GAMM</name>
<dbReference type="SUPFAM" id="SSF52833">
    <property type="entry name" value="Thioredoxin-like"/>
    <property type="match status" value="1"/>
</dbReference>
<dbReference type="Gene3D" id="3.40.30.10">
    <property type="entry name" value="Glutaredoxin"/>
    <property type="match status" value="1"/>
</dbReference>
<keyword evidence="2" id="KW-1185">Reference proteome</keyword>
<dbReference type="RefSeq" id="WP_126951370.1">
    <property type="nucleotide sequence ID" value="NZ_RZHC01000011.1"/>
</dbReference>
<proteinExistence type="predicted"/>
<sequence>MISLTLYTTLGCHLCAQVEMLLGKLANQPIEIKRIEIIEDERLVERYGSLIPVVMDSQGGELIKSFEIERLAHWLRARGWLDEGALDALVAMNETPPKSAYRQNGRRFLG</sequence>
<protein>
    <submittedName>
        <fullName evidence="1">Glutaredoxin family protein</fullName>
    </submittedName>
</protein>
<dbReference type="InterPro" id="IPR008554">
    <property type="entry name" value="Glutaredoxin-like"/>
</dbReference>
<dbReference type="OrthoDB" id="8537427at2"/>
<dbReference type="InterPro" id="IPR036249">
    <property type="entry name" value="Thioredoxin-like_sf"/>
</dbReference>
<dbReference type="Proteomes" id="UP000286912">
    <property type="component" value="Unassembled WGS sequence"/>
</dbReference>
<accession>A0A433LGJ3</accession>
<comment type="caution">
    <text evidence="1">The sequence shown here is derived from an EMBL/GenBank/DDBJ whole genome shotgun (WGS) entry which is preliminary data.</text>
</comment>
<evidence type="ECO:0000313" key="1">
    <source>
        <dbReference type="EMBL" id="RUR48997.1"/>
    </source>
</evidence>
<evidence type="ECO:0000313" key="2">
    <source>
        <dbReference type="Proteomes" id="UP000286912"/>
    </source>
</evidence>
<dbReference type="AlphaFoldDB" id="A0A433LGJ3"/>
<dbReference type="Pfam" id="PF05768">
    <property type="entry name" value="Glrx-like"/>
    <property type="match status" value="1"/>
</dbReference>
<dbReference type="EMBL" id="RZHD01000003">
    <property type="protein sequence ID" value="RUR48997.1"/>
    <property type="molecule type" value="Genomic_DNA"/>
</dbReference>